<dbReference type="EMBL" id="JANRMI010000001">
    <property type="protein sequence ID" value="MDG0815636.1"/>
    <property type="molecule type" value="Genomic_DNA"/>
</dbReference>
<evidence type="ECO:0000313" key="2">
    <source>
        <dbReference type="Proteomes" id="UP001152321"/>
    </source>
</evidence>
<name>A0ABT6DFL6_9BACT</name>
<evidence type="ECO:0000313" key="1">
    <source>
        <dbReference type="EMBL" id="MDG0815636.1"/>
    </source>
</evidence>
<proteinExistence type="predicted"/>
<gene>
    <name evidence="1" type="ORF">NWE73_04615</name>
</gene>
<dbReference type="Pfam" id="PF03860">
    <property type="entry name" value="Csp"/>
    <property type="match status" value="1"/>
</dbReference>
<dbReference type="PANTHER" id="PTHR37310">
    <property type="entry name" value="CYTOPLASMIC PROTEIN-RELATED"/>
    <property type="match status" value="1"/>
</dbReference>
<dbReference type="RefSeq" id="WP_277577110.1">
    <property type="nucleotide sequence ID" value="NZ_JANRMI010000001.1"/>
</dbReference>
<dbReference type="CDD" id="cd08026">
    <property type="entry name" value="DUF326"/>
    <property type="match status" value="1"/>
</dbReference>
<dbReference type="InterPro" id="IPR044543">
    <property type="entry name" value="YHJQ-like"/>
</dbReference>
<keyword evidence="2" id="KW-1185">Reference proteome</keyword>
<dbReference type="Gene3D" id="1.20.1270.360">
    <property type="match status" value="1"/>
</dbReference>
<dbReference type="PANTHER" id="PTHR37310:SF1">
    <property type="entry name" value="CYTOPLASMIC PROTEIN"/>
    <property type="match status" value="1"/>
</dbReference>
<organism evidence="1 2">
    <name type="scientific">Bdellovibrio svalbardensis</name>
    <dbReference type="NCBI Taxonomy" id="2972972"/>
    <lineage>
        <taxon>Bacteria</taxon>
        <taxon>Pseudomonadati</taxon>
        <taxon>Bdellovibrionota</taxon>
        <taxon>Bdellovibrionia</taxon>
        <taxon>Bdellovibrionales</taxon>
        <taxon>Pseudobdellovibrionaceae</taxon>
        <taxon>Bdellovibrio</taxon>
    </lineage>
</organism>
<reference evidence="1" key="1">
    <citation type="submission" date="2022-08" db="EMBL/GenBank/DDBJ databases">
        <title>Novel Bdellovibrio Species Isolated from Svalbard: Designation Bdellovibrio svalbardensis.</title>
        <authorList>
            <person name="Mitchell R.J."/>
            <person name="Choi S.Y."/>
        </authorList>
    </citation>
    <scope>NUCLEOTIDE SEQUENCE</scope>
    <source>
        <strain evidence="1">PAP01</strain>
    </source>
</reference>
<comment type="caution">
    <text evidence="1">The sequence shown here is derived from an EMBL/GenBank/DDBJ whole genome shotgun (WGS) entry which is preliminary data.</text>
</comment>
<protein>
    <submittedName>
        <fullName evidence="1">Four-helix bundle copper-binding protein</fullName>
    </submittedName>
</protein>
<dbReference type="InterPro" id="IPR005560">
    <property type="entry name" value="Csp_YhjQ"/>
</dbReference>
<accession>A0ABT6DFL6</accession>
<sequence>MIPNPSQDSDTAKAIKACFSCSRTCLETLQYCLHQKISKFTGKQLAVMQFCSDSCQLAASMMMADLNTQHQSCELTFELCTRCADECERYQDDTVLSRCAEECRRCAEICRGMAGMTVQVRSPSKESGKSARA</sequence>
<dbReference type="Proteomes" id="UP001152321">
    <property type="component" value="Unassembled WGS sequence"/>
</dbReference>